<reference evidence="2 3" key="1">
    <citation type="submission" date="2014-07" db="EMBL/GenBank/DDBJ databases">
        <title>Genomic and transcriptomic analysis on Apis cerana provide comprehensive insights into honey bee biology.</title>
        <authorList>
            <person name="Diao Q."/>
            <person name="Sun L."/>
            <person name="Zheng H."/>
            <person name="Zheng H."/>
            <person name="Xu S."/>
            <person name="Wang S."/>
            <person name="Zeng Z."/>
            <person name="Hu F."/>
            <person name="Su S."/>
            <person name="Wu J."/>
        </authorList>
    </citation>
    <scope>NUCLEOTIDE SEQUENCE [LARGE SCALE GENOMIC DNA]</scope>
    <source>
        <tissue evidence="2">Pupae without intestine</tissue>
    </source>
</reference>
<dbReference type="AlphaFoldDB" id="A0A2A3EH87"/>
<proteinExistence type="predicted"/>
<feature type="compositionally biased region" description="Gly residues" evidence="1">
    <location>
        <begin position="23"/>
        <end position="35"/>
    </location>
</feature>
<accession>A0A2A3EH87</accession>
<evidence type="ECO:0000313" key="2">
    <source>
        <dbReference type="EMBL" id="PBC30579.1"/>
    </source>
</evidence>
<organism evidence="2 3">
    <name type="scientific">Apis cerana cerana</name>
    <name type="common">Oriental honeybee</name>
    <dbReference type="NCBI Taxonomy" id="94128"/>
    <lineage>
        <taxon>Eukaryota</taxon>
        <taxon>Metazoa</taxon>
        <taxon>Ecdysozoa</taxon>
        <taxon>Arthropoda</taxon>
        <taxon>Hexapoda</taxon>
        <taxon>Insecta</taxon>
        <taxon>Pterygota</taxon>
        <taxon>Neoptera</taxon>
        <taxon>Endopterygota</taxon>
        <taxon>Hymenoptera</taxon>
        <taxon>Apocrita</taxon>
        <taxon>Aculeata</taxon>
        <taxon>Apoidea</taxon>
        <taxon>Anthophila</taxon>
        <taxon>Apidae</taxon>
        <taxon>Apis</taxon>
    </lineage>
</organism>
<name>A0A2A3EH87_APICC</name>
<dbReference type="EMBL" id="KZ288256">
    <property type="protein sequence ID" value="PBC30579.1"/>
    <property type="molecule type" value="Genomic_DNA"/>
</dbReference>
<keyword evidence="3" id="KW-1185">Reference proteome</keyword>
<sequence length="113" mass="11889">MLGGVGGRHMSTRRRGSSPLVRGGAGLTGYAGPGASGNSNDVAAIPPDMQRYAGRRRRAVTTSDHKSCALVQTRIKLGDIMVTVGIIGKTENAEVDNTVPFSMLLSENVSLKY</sequence>
<protein>
    <submittedName>
        <fullName evidence="2">Voltage-dependent calcium channel type A subunit alpha-1</fullName>
    </submittedName>
</protein>
<evidence type="ECO:0000256" key="1">
    <source>
        <dbReference type="SAM" id="MobiDB-lite"/>
    </source>
</evidence>
<dbReference type="OrthoDB" id="6130753at2759"/>
<dbReference type="Proteomes" id="UP000242457">
    <property type="component" value="Unassembled WGS sequence"/>
</dbReference>
<gene>
    <name evidence="2" type="ORF">APICC_08742</name>
</gene>
<evidence type="ECO:0000313" key="3">
    <source>
        <dbReference type="Proteomes" id="UP000242457"/>
    </source>
</evidence>
<feature type="region of interest" description="Disordered" evidence="1">
    <location>
        <begin position="1"/>
        <end position="45"/>
    </location>
</feature>